<reference evidence="2" key="1">
    <citation type="submission" date="2020-02" db="EMBL/GenBank/DDBJ databases">
        <authorList>
            <person name="Palmer J.M."/>
        </authorList>
    </citation>
    <scope>NUCLEOTIDE SEQUENCE</scope>
    <source>
        <strain evidence="2">EPUS1.4</strain>
        <tissue evidence="2">Thallus</tissue>
    </source>
</reference>
<name>A0A8H7AKI2_9EURO</name>
<protein>
    <submittedName>
        <fullName evidence="2">Uncharacterized protein</fullName>
    </submittedName>
</protein>
<organism evidence="2 3">
    <name type="scientific">Endocarpon pusillum</name>
    <dbReference type="NCBI Taxonomy" id="364733"/>
    <lineage>
        <taxon>Eukaryota</taxon>
        <taxon>Fungi</taxon>
        <taxon>Dikarya</taxon>
        <taxon>Ascomycota</taxon>
        <taxon>Pezizomycotina</taxon>
        <taxon>Eurotiomycetes</taxon>
        <taxon>Chaetothyriomycetidae</taxon>
        <taxon>Verrucariales</taxon>
        <taxon>Verrucariaceae</taxon>
        <taxon>Endocarpon</taxon>
    </lineage>
</organism>
<dbReference type="AlphaFoldDB" id="A0A8H7AKI2"/>
<evidence type="ECO:0000256" key="1">
    <source>
        <dbReference type="SAM" id="MobiDB-lite"/>
    </source>
</evidence>
<comment type="caution">
    <text evidence="2">The sequence shown here is derived from an EMBL/GenBank/DDBJ whole genome shotgun (WGS) entry which is preliminary data.</text>
</comment>
<accession>A0A8H7AKI2</accession>
<evidence type="ECO:0000313" key="3">
    <source>
        <dbReference type="Proteomes" id="UP000606974"/>
    </source>
</evidence>
<keyword evidence="3" id="KW-1185">Reference proteome</keyword>
<sequence length="74" mass="8238">MVSSFGGFQCPPVQFPVVKQSNARTQTSAKKSGGFCEVEKESRAKDREDPSYQASFSKHTQPKMNENLARALWA</sequence>
<dbReference type="EMBL" id="JAACFV010000026">
    <property type="protein sequence ID" value="KAF7510818.1"/>
    <property type="molecule type" value="Genomic_DNA"/>
</dbReference>
<feature type="compositionally biased region" description="Polar residues" evidence="1">
    <location>
        <begin position="52"/>
        <end position="64"/>
    </location>
</feature>
<gene>
    <name evidence="2" type="ORF">GJ744_005918</name>
</gene>
<proteinExistence type="predicted"/>
<feature type="region of interest" description="Disordered" evidence="1">
    <location>
        <begin position="19"/>
        <end position="65"/>
    </location>
</feature>
<feature type="compositionally biased region" description="Polar residues" evidence="1">
    <location>
        <begin position="19"/>
        <end position="30"/>
    </location>
</feature>
<evidence type="ECO:0000313" key="2">
    <source>
        <dbReference type="EMBL" id="KAF7510818.1"/>
    </source>
</evidence>
<dbReference type="Proteomes" id="UP000606974">
    <property type="component" value="Unassembled WGS sequence"/>
</dbReference>
<feature type="compositionally biased region" description="Basic and acidic residues" evidence="1">
    <location>
        <begin position="37"/>
        <end position="50"/>
    </location>
</feature>